<evidence type="ECO:0000313" key="2">
    <source>
        <dbReference type="Proteomes" id="UP000269883"/>
    </source>
</evidence>
<sequence>MSYIVVDVFEDQQQASVRAEAYRQSGKNVVLETSTEGITANDCRTDPCTAKLDADGAPLYIIIASD</sequence>
<proteinExistence type="predicted"/>
<organism evidence="1 2">
    <name type="scientific">Desulfovibrio ferrophilus</name>
    <dbReference type="NCBI Taxonomy" id="241368"/>
    <lineage>
        <taxon>Bacteria</taxon>
        <taxon>Pseudomonadati</taxon>
        <taxon>Thermodesulfobacteriota</taxon>
        <taxon>Desulfovibrionia</taxon>
        <taxon>Desulfovibrionales</taxon>
        <taxon>Desulfovibrionaceae</taxon>
        <taxon>Desulfovibrio</taxon>
    </lineage>
</organism>
<dbReference type="AlphaFoldDB" id="A0A2Z6AXA0"/>
<reference evidence="1 2" key="1">
    <citation type="journal article" date="2018" name="Sci. Adv.">
        <title>Multi-heme cytochromes provide a pathway for survival in energy-limited environments.</title>
        <authorList>
            <person name="Deng X."/>
            <person name="Dohmae N."/>
            <person name="Nealson K.H."/>
            <person name="Hashimoto K."/>
            <person name="Okamoto A."/>
        </authorList>
    </citation>
    <scope>NUCLEOTIDE SEQUENCE [LARGE SCALE GENOMIC DNA]</scope>
    <source>
        <strain evidence="1 2">IS5</strain>
    </source>
</reference>
<protein>
    <submittedName>
        <fullName evidence="1">Uncharacterized protein</fullName>
    </submittedName>
</protein>
<keyword evidence="2" id="KW-1185">Reference proteome</keyword>
<evidence type="ECO:0000313" key="1">
    <source>
        <dbReference type="EMBL" id="BBD07776.1"/>
    </source>
</evidence>
<dbReference type="Proteomes" id="UP000269883">
    <property type="component" value="Chromosome"/>
</dbReference>
<accession>A0A2Z6AXA0</accession>
<dbReference type="EMBL" id="AP017378">
    <property type="protein sequence ID" value="BBD07776.1"/>
    <property type="molecule type" value="Genomic_DNA"/>
</dbReference>
<name>A0A2Z6AXA0_9BACT</name>
<dbReference type="RefSeq" id="WP_126377319.1">
    <property type="nucleotide sequence ID" value="NZ_AP017378.1"/>
</dbReference>
<dbReference type="KEGG" id="dfl:DFE_1050"/>
<gene>
    <name evidence="1" type="ORF">DFE_1050</name>
</gene>